<dbReference type="Pfam" id="PF13456">
    <property type="entry name" value="RVT_3"/>
    <property type="match status" value="1"/>
</dbReference>
<evidence type="ECO:0000313" key="2">
    <source>
        <dbReference type="EMBL" id="SPD06227.1"/>
    </source>
</evidence>
<dbReference type="PANTHER" id="PTHR33116:SF86">
    <property type="entry name" value="REVERSE TRANSCRIPTASE DOMAIN-CONTAINING PROTEIN"/>
    <property type="match status" value="1"/>
</dbReference>
<dbReference type="Pfam" id="PF14111">
    <property type="entry name" value="DUF4283"/>
    <property type="match status" value="1"/>
</dbReference>
<protein>
    <recommendedName>
        <fullName evidence="1">Reverse transcriptase domain-containing protein</fullName>
    </recommendedName>
</protein>
<sequence length="1431" mass="161532">MDKLVAKTKKLGWSKAPISLDVDPKAETQAKLMLMGKVLTSRYFSKVVVKEIIAKAWNTVNEVDVAAVDKNVFLFSFKHEVDVKTVWDRRPWSVLEEDLIGNGEGAGKRYVRVRVSMVVDNPLITGFPLDRESLPTLWIPFKYEKLGNFCYGCGRLDDDIKDCPDDEVRLLWRDKLTNGIYGNWLRADNNEFQPGIDLEDSQQTRDEALQTAAEAWHLLRQREAMDQSESCVSKKEAVDVSKVDLMQDRARGTAEVPAISLLSLQIDHLSETTKLGSNSGTCILETPVNTKLNCVVGPVPIPLASPSNIVEGGPTSSTRLEIQRSASPVINVDPSAPIMDVMSKRKASDPELEAYLSKKPKVKSPKLEKLKVSMGFSRFFGVDCVGKVGGLALFWKLGVDLEVVYSDNHVIAALVYSYPPDFFGLWLIIGDLNSIVKKSEKRGGSSSGLSSSSSFLNFVSNTEAIDLGLNGLRFTWSNRREGWANVRERLDRGLCNDDWQRLFPRAGIKHLSAPNSDHSPIILDTHLELQKGVRTFRFEAMWARDESSLEVVDKAWALQVEGSHNFRLAQKFHKVQKDLIVWNKYIFGVTKSRIRKLEDRLKVVQDLDPFLQLIWRWKLPFQLSLMNEVFKSSHPIIPPDLEGLVSPCISDRENFDLSRIPNASEIKNVVWDMNPLKALGPDGFPGLFFKRYRDIVGPQVIVAVQSFFQDGWLLSQSNQTYITLIPKKQGVCSFNHFRPISLCNFYYKIISKILVLRLRPLLAKLIDPFQAAFVLDKWIAENVVVAQEVVHNFNKMKRKKGWVGFKLDFKKAYDSIEWNFILAVLRALGFDHKFITLIHQCISTVSFTLLLNGFKSTSFTPGRGLRQGDPLSPYLFTLCSEVLSRIINREVDRGAIQGVKLGPGAPPIAKLFYADDWSGESISVEKSGIFASKGVHRQFLLQVKNQWGYKQLPNGVKYLGVPLFLSRNKSMDFAYVKEKLEARTSTWKSKNLSWMGRATLIKSVAQACPIYAMSTCIFPKKLCNNLDAIVRKFWWSPRKEGSKCYSPLACSELCRPLSSGGLGFRSFESFNEAMISKLAWWVLSSRDSFCVKILRAKYRVDSKWMFSSSPKSASFSWRGIEGVKSFLARGACKLVGFGDSILVKTVNGEFSVKSAYKEICYEGSLDIEVHPILQKVWKSTLHHRFKMLLWRIASGVLPTWDSISRFVPNLANLCPLCGCVPNFVVHLFWECSLARALWFDSLDIKTEFFQLSSPMDIVELLIFPSVDSNGNPQYCNNFLLSGTIILDQIWKARNLKIEHGTPFIRSSRVPTSSSGQVSWRLPEQEFIKINCDVVVRSHFSSIVVVARDWRENLVFAFSKKVNTIIPLQAEAEALLWAGQLASSHDLGKVILESDCKLVVDASVVDACIPLEHSVYYARSEFPASCLSFVVH</sequence>
<dbReference type="PANTHER" id="PTHR33116">
    <property type="entry name" value="REVERSE TRANSCRIPTASE ZINC-BINDING DOMAIN-CONTAINING PROTEIN-RELATED-RELATED"/>
    <property type="match status" value="1"/>
</dbReference>
<evidence type="ECO:0000259" key="1">
    <source>
        <dbReference type="PROSITE" id="PS50878"/>
    </source>
</evidence>
<dbReference type="InterPro" id="IPR044730">
    <property type="entry name" value="RNase_H-like_dom_plant"/>
</dbReference>
<accession>A0A2N9GV22</accession>
<name>A0A2N9GV22_FAGSY</name>
<feature type="domain" description="Reverse transcriptase" evidence="1">
    <location>
        <begin position="706"/>
        <end position="999"/>
    </location>
</feature>
<dbReference type="CDD" id="cd01650">
    <property type="entry name" value="RT_nLTR_like"/>
    <property type="match status" value="1"/>
</dbReference>
<dbReference type="InterPro" id="IPR036691">
    <property type="entry name" value="Endo/exonu/phosph_ase_sf"/>
</dbReference>
<dbReference type="InterPro" id="IPR000477">
    <property type="entry name" value="RT_dom"/>
</dbReference>
<dbReference type="InterPro" id="IPR025558">
    <property type="entry name" value="DUF4283"/>
</dbReference>
<dbReference type="InterPro" id="IPR026960">
    <property type="entry name" value="RVT-Znf"/>
</dbReference>
<dbReference type="InterPro" id="IPR002156">
    <property type="entry name" value="RNaseH_domain"/>
</dbReference>
<dbReference type="InterPro" id="IPR025836">
    <property type="entry name" value="Zn_knuckle_CX2CX4HX4C"/>
</dbReference>
<dbReference type="Pfam" id="PF14392">
    <property type="entry name" value="zf-CCHC_4"/>
    <property type="match status" value="1"/>
</dbReference>
<organism evidence="2">
    <name type="scientific">Fagus sylvatica</name>
    <name type="common">Beechnut</name>
    <dbReference type="NCBI Taxonomy" id="28930"/>
    <lineage>
        <taxon>Eukaryota</taxon>
        <taxon>Viridiplantae</taxon>
        <taxon>Streptophyta</taxon>
        <taxon>Embryophyta</taxon>
        <taxon>Tracheophyta</taxon>
        <taxon>Spermatophyta</taxon>
        <taxon>Magnoliopsida</taxon>
        <taxon>eudicotyledons</taxon>
        <taxon>Gunneridae</taxon>
        <taxon>Pentapetalae</taxon>
        <taxon>rosids</taxon>
        <taxon>fabids</taxon>
        <taxon>Fagales</taxon>
        <taxon>Fagaceae</taxon>
        <taxon>Fagus</taxon>
    </lineage>
</organism>
<dbReference type="SUPFAM" id="SSF56672">
    <property type="entry name" value="DNA/RNA polymerases"/>
    <property type="match status" value="1"/>
</dbReference>
<dbReference type="EMBL" id="OIVN01002763">
    <property type="protein sequence ID" value="SPD06227.1"/>
    <property type="molecule type" value="Genomic_DNA"/>
</dbReference>
<dbReference type="Pfam" id="PF00078">
    <property type="entry name" value="RVT_1"/>
    <property type="match status" value="1"/>
</dbReference>
<gene>
    <name evidence="2" type="ORF">FSB_LOCUS34109</name>
</gene>
<dbReference type="InterPro" id="IPR043502">
    <property type="entry name" value="DNA/RNA_pol_sf"/>
</dbReference>
<dbReference type="PROSITE" id="PS50878">
    <property type="entry name" value="RT_POL"/>
    <property type="match status" value="1"/>
</dbReference>
<dbReference type="Gene3D" id="3.60.10.10">
    <property type="entry name" value="Endonuclease/exonuclease/phosphatase"/>
    <property type="match status" value="1"/>
</dbReference>
<dbReference type="GO" id="GO:0003676">
    <property type="term" value="F:nucleic acid binding"/>
    <property type="evidence" value="ECO:0007669"/>
    <property type="project" value="InterPro"/>
</dbReference>
<dbReference type="CDD" id="cd06222">
    <property type="entry name" value="RNase_H_like"/>
    <property type="match status" value="1"/>
</dbReference>
<dbReference type="GO" id="GO:0004523">
    <property type="term" value="F:RNA-DNA hybrid ribonuclease activity"/>
    <property type="evidence" value="ECO:0007669"/>
    <property type="project" value="InterPro"/>
</dbReference>
<dbReference type="SUPFAM" id="SSF56219">
    <property type="entry name" value="DNase I-like"/>
    <property type="match status" value="1"/>
</dbReference>
<proteinExistence type="predicted"/>
<reference evidence="2" key="1">
    <citation type="submission" date="2018-02" db="EMBL/GenBank/DDBJ databases">
        <authorList>
            <person name="Cohen D.B."/>
            <person name="Kent A.D."/>
        </authorList>
    </citation>
    <scope>NUCLEOTIDE SEQUENCE</scope>
</reference>
<dbReference type="Pfam" id="PF13966">
    <property type="entry name" value="zf-RVT"/>
    <property type="match status" value="1"/>
</dbReference>